<sequence length="240" mass="26641">MAKRRAKRTVKHQPRQLERVEEEEEEPARKDQTQSSADDEVERRIAAIDAIRNAEIGHLLTGLRLLRSNFSNEQLQTPVMQFFKENLPNLSVKMGEKDGQFEVGWKGKDGNVSLSDADERNMHASLLQRLSKEYDGCGAGMSALGGYGLSSKAVNVDLFGAANLQIPDFVVEEPSETQMLGLQEAFQTPGANNPQRLSFGTTPKTRRLPKHGEMLLSVRGSPLGVFKEDNMEAINESEEG</sequence>
<reference evidence="2 3" key="1">
    <citation type="submission" date="2024-01" db="EMBL/GenBank/DDBJ databases">
        <title>Genome assemblies of Stephania.</title>
        <authorList>
            <person name="Yang L."/>
        </authorList>
    </citation>
    <scope>NUCLEOTIDE SEQUENCE [LARGE SCALE GENOMIC DNA]</scope>
    <source>
        <strain evidence="2">YNDBR</strain>
        <tissue evidence="2">Leaf</tissue>
    </source>
</reference>
<keyword evidence="3" id="KW-1185">Reference proteome</keyword>
<dbReference type="EMBL" id="JBBNAF010000002">
    <property type="protein sequence ID" value="KAK9161938.1"/>
    <property type="molecule type" value="Genomic_DNA"/>
</dbReference>
<proteinExistence type="predicted"/>
<evidence type="ECO:0000313" key="3">
    <source>
        <dbReference type="Proteomes" id="UP001420932"/>
    </source>
</evidence>
<dbReference type="PANTHER" id="PTHR37248:SF1">
    <property type="entry name" value="TRANSLATION INITIATION FACTOR"/>
    <property type="match status" value="1"/>
</dbReference>
<evidence type="ECO:0000256" key="1">
    <source>
        <dbReference type="SAM" id="MobiDB-lite"/>
    </source>
</evidence>
<accession>A0AAP0L033</accession>
<organism evidence="2 3">
    <name type="scientific">Stephania yunnanensis</name>
    <dbReference type="NCBI Taxonomy" id="152371"/>
    <lineage>
        <taxon>Eukaryota</taxon>
        <taxon>Viridiplantae</taxon>
        <taxon>Streptophyta</taxon>
        <taxon>Embryophyta</taxon>
        <taxon>Tracheophyta</taxon>
        <taxon>Spermatophyta</taxon>
        <taxon>Magnoliopsida</taxon>
        <taxon>Ranunculales</taxon>
        <taxon>Menispermaceae</taxon>
        <taxon>Menispermoideae</taxon>
        <taxon>Cissampelideae</taxon>
        <taxon>Stephania</taxon>
    </lineage>
</organism>
<dbReference type="AlphaFoldDB" id="A0AAP0L033"/>
<gene>
    <name evidence="2" type="ORF">Syun_002840</name>
</gene>
<dbReference type="PANTHER" id="PTHR37248">
    <property type="entry name" value="TRANSLATION INITIATION FACTOR"/>
    <property type="match status" value="1"/>
</dbReference>
<comment type="caution">
    <text evidence="2">The sequence shown here is derived from an EMBL/GenBank/DDBJ whole genome shotgun (WGS) entry which is preliminary data.</text>
</comment>
<protein>
    <submittedName>
        <fullName evidence="2">Uncharacterized protein</fullName>
    </submittedName>
</protein>
<name>A0AAP0L033_9MAGN</name>
<feature type="compositionally biased region" description="Basic residues" evidence="1">
    <location>
        <begin position="1"/>
        <end position="14"/>
    </location>
</feature>
<evidence type="ECO:0000313" key="2">
    <source>
        <dbReference type="EMBL" id="KAK9161938.1"/>
    </source>
</evidence>
<dbReference type="Proteomes" id="UP001420932">
    <property type="component" value="Unassembled WGS sequence"/>
</dbReference>
<feature type="region of interest" description="Disordered" evidence="1">
    <location>
        <begin position="1"/>
        <end position="41"/>
    </location>
</feature>